<dbReference type="Gene3D" id="3.10.450.50">
    <property type="match status" value="1"/>
</dbReference>
<evidence type="ECO:0000313" key="3">
    <source>
        <dbReference type="EMBL" id="NKE69497.1"/>
    </source>
</evidence>
<proteinExistence type="predicted"/>
<dbReference type="AlphaFoldDB" id="A0A7X6DLU5"/>
<dbReference type="InterPro" id="IPR032710">
    <property type="entry name" value="NTF2-like_dom_sf"/>
</dbReference>
<dbReference type="PANTHER" id="PTHR34957">
    <property type="entry name" value="NUCLEAR TRANSPORT FACTOR 2 (NTF2) FAMILY PROTEIN"/>
    <property type="match status" value="1"/>
</dbReference>
<feature type="region of interest" description="Disordered" evidence="1">
    <location>
        <begin position="128"/>
        <end position="156"/>
    </location>
</feature>
<evidence type="ECO:0000259" key="2">
    <source>
        <dbReference type="Pfam" id="PF13474"/>
    </source>
</evidence>
<dbReference type="PANTHER" id="PTHR34957:SF1">
    <property type="entry name" value="NUCLEAR TRANSPORT FACTOR 2 (NTF2) FAMILY PROTEIN"/>
    <property type="match status" value="1"/>
</dbReference>
<sequence>MESDIEAVRKANETFYQAFEKLDIQEMDALWIKEDYVKCIHPGWEVRSGWAEVRDSWVLIFNHTYQIKFSVNLIDIVIRSDWAWVVCLEMISTQDQGRWVEGRVLSTNLFERRDGRWLLIHHHGSPLLSLEEEHEEEEGEEELPMIDEENPPEETS</sequence>
<accession>A0A7X6DLU5</accession>
<dbReference type="InterPro" id="IPR037401">
    <property type="entry name" value="SnoaL-like"/>
</dbReference>
<dbReference type="EMBL" id="VTOW01000001">
    <property type="protein sequence ID" value="NKE69497.1"/>
    <property type="molecule type" value="Genomic_DNA"/>
</dbReference>
<organism evidence="3 4">
    <name type="scientific">Candidatus Manganitrophus noduliformans</name>
    <dbReference type="NCBI Taxonomy" id="2606439"/>
    <lineage>
        <taxon>Bacteria</taxon>
        <taxon>Pseudomonadati</taxon>
        <taxon>Nitrospirota</taxon>
        <taxon>Nitrospiria</taxon>
        <taxon>Candidatus Troglogloeales</taxon>
        <taxon>Candidatus Manganitrophaceae</taxon>
        <taxon>Candidatus Manganitrophus</taxon>
    </lineage>
</organism>
<name>A0A7X6DLU5_9BACT</name>
<dbReference type="Proteomes" id="UP000534783">
    <property type="component" value="Unassembled WGS sequence"/>
</dbReference>
<evidence type="ECO:0000256" key="1">
    <source>
        <dbReference type="SAM" id="MobiDB-lite"/>
    </source>
</evidence>
<dbReference type="RefSeq" id="WP_168057794.1">
    <property type="nucleotide sequence ID" value="NZ_VTOW01000001.1"/>
</dbReference>
<reference evidence="3 4" key="1">
    <citation type="journal article" date="2020" name="Nature">
        <title>Bacterial chemolithoautotrophy via manganese oxidation.</title>
        <authorList>
            <person name="Yu H."/>
            <person name="Leadbetter J.R."/>
        </authorList>
    </citation>
    <scope>NUCLEOTIDE SEQUENCE [LARGE SCALE GENOMIC DNA]</scope>
    <source>
        <strain evidence="3 4">Mn-1</strain>
    </source>
</reference>
<dbReference type="SUPFAM" id="SSF54427">
    <property type="entry name" value="NTF2-like"/>
    <property type="match status" value="1"/>
</dbReference>
<dbReference type="Pfam" id="PF13474">
    <property type="entry name" value="SnoaL_3"/>
    <property type="match status" value="1"/>
</dbReference>
<feature type="domain" description="SnoaL-like" evidence="2">
    <location>
        <begin position="8"/>
        <end position="127"/>
    </location>
</feature>
<gene>
    <name evidence="3" type="ORF">MNODULE_01860</name>
</gene>
<evidence type="ECO:0000313" key="4">
    <source>
        <dbReference type="Proteomes" id="UP000534783"/>
    </source>
</evidence>
<feature type="compositionally biased region" description="Acidic residues" evidence="1">
    <location>
        <begin position="130"/>
        <end position="156"/>
    </location>
</feature>
<comment type="caution">
    <text evidence="3">The sequence shown here is derived from an EMBL/GenBank/DDBJ whole genome shotgun (WGS) entry which is preliminary data.</text>
</comment>
<keyword evidence="4" id="KW-1185">Reference proteome</keyword>
<protein>
    <submittedName>
        <fullName evidence="3">Nuclear transport factor 2 family protein</fullName>
    </submittedName>
</protein>